<dbReference type="PANTHER" id="PTHR12868">
    <property type="entry name" value="NADH-UBIQUINONE OXIDOREDUCTASE B22 SUBUNIT"/>
    <property type="match status" value="1"/>
</dbReference>
<keyword evidence="18" id="KW-1185">Reference proteome</keyword>
<evidence type="ECO:0000256" key="9">
    <source>
        <dbReference type="ARBA" id="ARBA00022792"/>
    </source>
</evidence>
<dbReference type="Pfam" id="PF05347">
    <property type="entry name" value="Complex1_LYR"/>
    <property type="match status" value="1"/>
</dbReference>
<evidence type="ECO:0000256" key="3">
    <source>
        <dbReference type="ARBA" id="ARBA00009508"/>
    </source>
</evidence>
<dbReference type="PANTHER" id="PTHR12868:SF0">
    <property type="entry name" value="NADH DEHYDROGENASE [UBIQUINONE] 1 BETA SUBCOMPLEX SUBUNIT 9"/>
    <property type="match status" value="1"/>
</dbReference>
<evidence type="ECO:0000256" key="12">
    <source>
        <dbReference type="ARBA" id="ARBA00023128"/>
    </source>
</evidence>
<evidence type="ECO:0000313" key="18">
    <source>
        <dbReference type="Proteomes" id="UP001353858"/>
    </source>
</evidence>
<comment type="similarity">
    <text evidence="3">Belongs to the complex I LYR family.</text>
</comment>
<dbReference type="InterPro" id="IPR008011">
    <property type="entry name" value="Complex1_LYR_dom"/>
</dbReference>
<dbReference type="GO" id="GO:0006120">
    <property type="term" value="P:mitochondrial electron transport, NADH to ubiquinone"/>
    <property type="evidence" value="ECO:0007669"/>
    <property type="project" value="InterPro"/>
</dbReference>
<dbReference type="AlphaFoldDB" id="A0AAN7PBA6"/>
<evidence type="ECO:0000256" key="13">
    <source>
        <dbReference type="ARBA" id="ARBA00023136"/>
    </source>
</evidence>
<dbReference type="InterPro" id="IPR033034">
    <property type="entry name" value="NDUFB9"/>
</dbReference>
<proteinExistence type="inferred from homology"/>
<dbReference type="CDD" id="cd20263">
    <property type="entry name" value="Complex1_LYR_NDUFB9_LYRM3"/>
    <property type="match status" value="1"/>
</dbReference>
<dbReference type="EMBL" id="JARPUR010000001">
    <property type="protein sequence ID" value="KAK4884965.1"/>
    <property type="molecule type" value="Genomic_DNA"/>
</dbReference>
<name>A0AAN7PBA6_9COLE</name>
<sequence length="144" mass="17437">MAQLPVVGLVSHTRKVQSLYKRVLRCLEAWYDQREIYRYQAVLMRKRFDDNKCISDIRISKKLLALGEEELFQKNHWAPRKFPEAPGGVAYLREVLPPDWVLDYWHPLEKAQYPEYFARRELRKKEFVEMWEKKYGRSTQLGHH</sequence>
<evidence type="ECO:0000313" key="17">
    <source>
        <dbReference type="EMBL" id="KAK4884965.1"/>
    </source>
</evidence>
<dbReference type="InterPro" id="IPR045292">
    <property type="entry name" value="Complex1_LYR_NDUFB9_LYRM3"/>
</dbReference>
<keyword evidence="13" id="KW-0472">Membrane</keyword>
<comment type="subcellular location">
    <subcellularLocation>
        <location evidence="2">Mitochondrion inner membrane</location>
        <topology evidence="2">Peripheral membrane protein</topology>
        <orientation evidence="2">Matrix side</orientation>
    </subcellularLocation>
</comment>
<keyword evidence="7" id="KW-0597">Phosphoprotein</keyword>
<evidence type="ECO:0000256" key="7">
    <source>
        <dbReference type="ARBA" id="ARBA00022553"/>
    </source>
</evidence>
<reference evidence="18" key="1">
    <citation type="submission" date="2023-01" db="EMBL/GenBank/DDBJ databases">
        <title>Key to firefly adult light organ development and bioluminescence: homeobox transcription factors regulate luciferase expression and transportation to peroxisome.</title>
        <authorList>
            <person name="Fu X."/>
        </authorList>
    </citation>
    <scope>NUCLEOTIDE SEQUENCE [LARGE SCALE GENOMIC DNA]</scope>
</reference>
<keyword evidence="9" id="KW-0999">Mitochondrion inner membrane</keyword>
<comment type="caution">
    <text evidence="17">The sequence shown here is derived from an EMBL/GenBank/DDBJ whole genome shotgun (WGS) entry which is preliminary data.</text>
</comment>
<evidence type="ECO:0000256" key="1">
    <source>
        <dbReference type="ARBA" id="ARBA00002920"/>
    </source>
</evidence>
<evidence type="ECO:0000256" key="5">
    <source>
        <dbReference type="ARBA" id="ARBA00018684"/>
    </source>
</evidence>
<keyword evidence="8" id="KW-0679">Respiratory chain</keyword>
<comment type="function">
    <text evidence="1">Accessory subunit of the mitochondrial membrane respiratory chain NADH dehydrogenase (Complex I), that is believed to be not involved in catalysis. Complex I functions in the transfer of electrons from NADH to the respiratory chain. The immediate electron acceptor for the enzyme is believed to be ubiquinone.</text>
</comment>
<feature type="domain" description="Complex 1 LYR protein" evidence="16">
    <location>
        <begin position="14"/>
        <end position="71"/>
    </location>
</feature>
<protein>
    <recommendedName>
        <fullName evidence="5">NADH dehydrogenase [ubiquinone] 1 beta subcomplex subunit 9</fullName>
    </recommendedName>
    <alternativeName>
        <fullName evidence="14">Complex I-B22</fullName>
    </alternativeName>
    <alternativeName>
        <fullName evidence="15">NADH-ubiquinone oxidoreductase B22 subunit</fullName>
    </alternativeName>
</protein>
<comment type="subunit">
    <text evidence="4">Mammalian complex I is composed of 45 different subunits.</text>
</comment>
<keyword evidence="10" id="KW-0249">Electron transport</keyword>
<evidence type="ECO:0000256" key="4">
    <source>
        <dbReference type="ARBA" id="ARBA00011790"/>
    </source>
</evidence>
<keyword evidence="6" id="KW-0813">Transport</keyword>
<evidence type="ECO:0000256" key="10">
    <source>
        <dbReference type="ARBA" id="ARBA00022982"/>
    </source>
</evidence>
<evidence type="ECO:0000256" key="2">
    <source>
        <dbReference type="ARBA" id="ARBA00004443"/>
    </source>
</evidence>
<gene>
    <name evidence="17" type="ORF">RN001_001236</name>
</gene>
<keyword evidence="12" id="KW-0496">Mitochondrion</keyword>
<organism evidence="17 18">
    <name type="scientific">Aquatica leii</name>
    <dbReference type="NCBI Taxonomy" id="1421715"/>
    <lineage>
        <taxon>Eukaryota</taxon>
        <taxon>Metazoa</taxon>
        <taxon>Ecdysozoa</taxon>
        <taxon>Arthropoda</taxon>
        <taxon>Hexapoda</taxon>
        <taxon>Insecta</taxon>
        <taxon>Pterygota</taxon>
        <taxon>Neoptera</taxon>
        <taxon>Endopterygota</taxon>
        <taxon>Coleoptera</taxon>
        <taxon>Polyphaga</taxon>
        <taxon>Elateriformia</taxon>
        <taxon>Elateroidea</taxon>
        <taxon>Lampyridae</taxon>
        <taxon>Luciolinae</taxon>
        <taxon>Aquatica</taxon>
    </lineage>
</organism>
<evidence type="ECO:0000256" key="14">
    <source>
        <dbReference type="ARBA" id="ARBA00030192"/>
    </source>
</evidence>
<evidence type="ECO:0000256" key="6">
    <source>
        <dbReference type="ARBA" id="ARBA00022448"/>
    </source>
</evidence>
<keyword evidence="11" id="KW-0007">Acetylation</keyword>
<evidence type="ECO:0000259" key="16">
    <source>
        <dbReference type="Pfam" id="PF05347"/>
    </source>
</evidence>
<dbReference type="Proteomes" id="UP001353858">
    <property type="component" value="Unassembled WGS sequence"/>
</dbReference>
<dbReference type="GO" id="GO:0005743">
    <property type="term" value="C:mitochondrial inner membrane"/>
    <property type="evidence" value="ECO:0007669"/>
    <property type="project" value="UniProtKB-SubCell"/>
</dbReference>
<accession>A0AAN7PBA6</accession>
<evidence type="ECO:0000256" key="8">
    <source>
        <dbReference type="ARBA" id="ARBA00022660"/>
    </source>
</evidence>
<evidence type="ECO:0000256" key="15">
    <source>
        <dbReference type="ARBA" id="ARBA00032528"/>
    </source>
</evidence>
<evidence type="ECO:0000256" key="11">
    <source>
        <dbReference type="ARBA" id="ARBA00022990"/>
    </source>
</evidence>